<accession>A0A8T2VG73</accession>
<dbReference type="SUPFAM" id="SSF56235">
    <property type="entry name" value="N-terminal nucleophile aminohydrolases (Ntn hydrolases)"/>
    <property type="match status" value="1"/>
</dbReference>
<evidence type="ECO:0000256" key="1">
    <source>
        <dbReference type="PIRSR" id="PIRSR600101-1"/>
    </source>
</evidence>
<dbReference type="EC" id="3.4.19.13" evidence="3"/>
<feature type="binding site" evidence="2">
    <location>
        <begin position="430"/>
        <end position="432"/>
    </location>
    <ligand>
        <name>L-glutamate</name>
        <dbReference type="ChEBI" id="CHEBI:29985"/>
    </ligand>
</feature>
<dbReference type="GO" id="GO:0036374">
    <property type="term" value="F:glutathione hydrolase activity"/>
    <property type="evidence" value="ECO:0007669"/>
    <property type="project" value="UniProtKB-UniRule"/>
</dbReference>
<keyword evidence="3" id="KW-0808">Transferase</keyword>
<dbReference type="PANTHER" id="PTHR11686">
    <property type="entry name" value="GAMMA GLUTAMYL TRANSPEPTIDASE"/>
    <property type="match status" value="1"/>
</dbReference>
<dbReference type="PANTHER" id="PTHR11686:SF9">
    <property type="entry name" value="RE13973P"/>
    <property type="match status" value="1"/>
</dbReference>
<dbReference type="OrthoDB" id="2015213at2759"/>
<reference evidence="4" key="1">
    <citation type="submission" date="2021-08" db="EMBL/GenBank/DDBJ databases">
        <title>WGS assembly of Ceratopteris richardii.</title>
        <authorList>
            <person name="Marchant D.B."/>
            <person name="Chen G."/>
            <person name="Jenkins J."/>
            <person name="Shu S."/>
            <person name="Leebens-Mack J."/>
            <person name="Grimwood J."/>
            <person name="Schmutz J."/>
            <person name="Soltis P."/>
            <person name="Soltis D."/>
            <person name="Chen Z.-H."/>
        </authorList>
    </citation>
    <scope>NUCLEOTIDE SEQUENCE</scope>
    <source>
        <strain evidence="4">Whitten #5841</strain>
        <tissue evidence="4">Leaf</tissue>
    </source>
</reference>
<dbReference type="PRINTS" id="PR01210">
    <property type="entry name" value="GGTRANSPTASE"/>
</dbReference>
<comment type="catalytic activity">
    <reaction evidence="3">
        <text>an S-substituted glutathione + H2O = an S-substituted L-cysteinylglycine + L-glutamate</text>
        <dbReference type="Rhea" id="RHEA:59468"/>
        <dbReference type="ChEBI" id="CHEBI:15377"/>
        <dbReference type="ChEBI" id="CHEBI:29985"/>
        <dbReference type="ChEBI" id="CHEBI:90779"/>
        <dbReference type="ChEBI" id="CHEBI:143103"/>
        <dbReference type="EC" id="3.4.19.13"/>
    </reaction>
</comment>
<gene>
    <name evidence="4" type="ORF">KP509_02G036300</name>
</gene>
<feature type="active site" description="Nucleophile" evidence="1">
    <location>
        <position position="412"/>
    </location>
</feature>
<sequence length="617" mass="66766">MGKKTTFTVRAGITLTSSYLSSASSETMKKSVSFAVHKRMCTLLVLLVIAIVATGPLDCSGEQGDRMVHGQKGAVATDEGRCSAIGRDMMARRGGNAVDACVAAVLCLGVLNPMASGIGGGAFILFLPSNSTSVIAIDSRETAPAAASQNMYFGNAEQQLNGGLSVAVPGELAGLYFMWQRYGSLPWRWLVKPAIILADKGFIVRRYLANAISMNSEKILADEGLRQIFAPRGSLLKAGDVCFRKALAKTLKSIAVNGPDTFYQGPVGEKFVTDVRRAGGILTMEDLRNYKVKIREPIVTKVQGLTIYAMPPPSAGGACLAMVLNILSSYPNPLEAVKGPRGLHRTVEAIKHAFALRMRLGDPDFVDISNVLSLMLNVTYAAKLQKLINDSRTFPPAYYTADRLNQLEDHGTSHLNIVDQERNVISMTSTINYAFGAKVASKSTGILMNNEMGDFSLPSTNPGTPMMNFIQPHKRPLSSMVPSIILKDGQFLAALGGSGGIKIITTVIQVFIDSFWKNYSPLESVVRPRLHHQLIPNVLNYENWTTVGGELIDEPNDVLEYLKSRGHSLAASSPGGISQLIKQTLCKPEASFHLSKQERFCLTAVSDLRKDGFPAAY</sequence>
<dbReference type="Pfam" id="PF01019">
    <property type="entry name" value="G_glu_transpept"/>
    <property type="match status" value="1"/>
</dbReference>
<dbReference type="EC" id="2.3.2.2" evidence="3"/>
<evidence type="ECO:0000256" key="2">
    <source>
        <dbReference type="PIRSR" id="PIRSR600101-2"/>
    </source>
</evidence>
<dbReference type="Gene3D" id="1.10.246.130">
    <property type="match status" value="1"/>
</dbReference>
<protein>
    <recommendedName>
        <fullName evidence="3">Glutathione hydrolase</fullName>
        <ecNumber evidence="3">2.3.2.2</ecNumber>
        <ecNumber evidence="3">3.4.19.13</ecNumber>
    </recommendedName>
    <alternativeName>
        <fullName evidence="3">Gamma-glutamyltransferase</fullName>
    </alternativeName>
    <alternativeName>
        <fullName evidence="3">Gamma-glutamyltranspeptidase</fullName>
    </alternativeName>
</protein>
<dbReference type="EMBL" id="CM035407">
    <property type="protein sequence ID" value="KAH7443469.1"/>
    <property type="molecule type" value="Genomic_DNA"/>
</dbReference>
<dbReference type="GO" id="GO:0006751">
    <property type="term" value="P:glutathione catabolic process"/>
    <property type="evidence" value="ECO:0007669"/>
    <property type="project" value="UniProtKB-UniRule"/>
</dbReference>
<comment type="caution">
    <text evidence="4">The sequence shown here is derived from an EMBL/GenBank/DDBJ whole genome shotgun (WGS) entry which is preliminary data.</text>
</comment>
<keyword evidence="3" id="KW-0378">Hydrolase</keyword>
<dbReference type="InterPro" id="IPR029055">
    <property type="entry name" value="Ntn_hydrolases_N"/>
</dbReference>
<dbReference type="Proteomes" id="UP000825935">
    <property type="component" value="Chromosome 2"/>
</dbReference>
<comment type="function">
    <text evidence="3">Cleaves the gamma-glutamyl peptide bond of glutathione and glutathione conjugates.</text>
</comment>
<name>A0A8T2VG73_CERRI</name>
<feature type="binding site" evidence="2">
    <location>
        <position position="140"/>
    </location>
    <ligand>
        <name>L-glutamate</name>
        <dbReference type="ChEBI" id="CHEBI:29985"/>
    </ligand>
</feature>
<organism evidence="4 5">
    <name type="scientific">Ceratopteris richardii</name>
    <name type="common">Triangle waterfern</name>
    <dbReference type="NCBI Taxonomy" id="49495"/>
    <lineage>
        <taxon>Eukaryota</taxon>
        <taxon>Viridiplantae</taxon>
        <taxon>Streptophyta</taxon>
        <taxon>Embryophyta</taxon>
        <taxon>Tracheophyta</taxon>
        <taxon>Polypodiopsida</taxon>
        <taxon>Polypodiidae</taxon>
        <taxon>Polypodiales</taxon>
        <taxon>Pteridineae</taxon>
        <taxon>Pteridaceae</taxon>
        <taxon>Parkerioideae</taxon>
        <taxon>Ceratopteris</taxon>
    </lineage>
</organism>
<feature type="binding site" evidence="2">
    <location>
        <position position="454"/>
    </location>
    <ligand>
        <name>L-glutamate</name>
        <dbReference type="ChEBI" id="CHEBI:29985"/>
    </ligand>
</feature>
<dbReference type="FunFam" id="1.10.246.130:FF:000001">
    <property type="entry name" value="Gamma-glutamyltransferase 5 isoform 1"/>
    <property type="match status" value="1"/>
</dbReference>
<dbReference type="OMA" id="ICGMGPP"/>
<dbReference type="AlphaFoldDB" id="A0A8T2VG73"/>
<dbReference type="InterPro" id="IPR043138">
    <property type="entry name" value="GGT_lsub"/>
</dbReference>
<dbReference type="InterPro" id="IPR000101">
    <property type="entry name" value="GGT_peptidase"/>
</dbReference>
<dbReference type="Gene3D" id="3.60.20.40">
    <property type="match status" value="1"/>
</dbReference>
<evidence type="ECO:0000313" key="5">
    <source>
        <dbReference type="Proteomes" id="UP000825935"/>
    </source>
</evidence>
<comment type="catalytic activity">
    <reaction evidence="3">
        <text>glutathione + H2O = L-cysteinylglycine + L-glutamate</text>
        <dbReference type="Rhea" id="RHEA:28807"/>
        <dbReference type="ChEBI" id="CHEBI:15377"/>
        <dbReference type="ChEBI" id="CHEBI:29985"/>
        <dbReference type="ChEBI" id="CHEBI:57925"/>
        <dbReference type="ChEBI" id="CHEBI:61694"/>
        <dbReference type="EC" id="3.4.19.13"/>
    </reaction>
</comment>
<evidence type="ECO:0000256" key="3">
    <source>
        <dbReference type="RuleBase" id="RU368068"/>
    </source>
</evidence>
<feature type="binding site" evidence="2">
    <location>
        <position position="500"/>
    </location>
    <ligand>
        <name>L-glutamate</name>
        <dbReference type="ChEBI" id="CHEBI:29985"/>
    </ligand>
</feature>
<keyword evidence="3" id="KW-0012">Acyltransferase</keyword>
<dbReference type="InterPro" id="IPR043137">
    <property type="entry name" value="GGT_ssub_C"/>
</dbReference>
<feature type="binding site" evidence="2">
    <location>
        <begin position="478"/>
        <end position="479"/>
    </location>
    <ligand>
        <name>L-glutamate</name>
        <dbReference type="ChEBI" id="CHEBI:29985"/>
    </ligand>
</feature>
<dbReference type="GO" id="GO:0103068">
    <property type="term" value="F:leukotriene C4 gamma-glutamyl transferase activity"/>
    <property type="evidence" value="ECO:0007669"/>
    <property type="project" value="UniProtKB-EC"/>
</dbReference>
<keyword evidence="5" id="KW-1185">Reference proteome</keyword>
<comment type="catalytic activity">
    <reaction evidence="3">
        <text>an N-terminal (5-L-glutamyl)-[peptide] + an alpha-amino acid = 5-L-glutamyl amino acid + an N-terminal L-alpha-aminoacyl-[peptide]</text>
        <dbReference type="Rhea" id="RHEA:23904"/>
        <dbReference type="Rhea" id="RHEA-COMP:9780"/>
        <dbReference type="Rhea" id="RHEA-COMP:9795"/>
        <dbReference type="ChEBI" id="CHEBI:77644"/>
        <dbReference type="ChEBI" id="CHEBI:78597"/>
        <dbReference type="ChEBI" id="CHEBI:78599"/>
        <dbReference type="ChEBI" id="CHEBI:78608"/>
        <dbReference type="EC" id="2.3.2.2"/>
    </reaction>
</comment>
<evidence type="ECO:0000313" key="4">
    <source>
        <dbReference type="EMBL" id="KAH7443469.1"/>
    </source>
</evidence>
<dbReference type="NCBIfam" id="TIGR00066">
    <property type="entry name" value="g_glut_trans"/>
    <property type="match status" value="1"/>
</dbReference>
<dbReference type="GO" id="GO:0005886">
    <property type="term" value="C:plasma membrane"/>
    <property type="evidence" value="ECO:0007669"/>
    <property type="project" value="TreeGrafter"/>
</dbReference>
<proteinExistence type="predicted"/>
<comment type="pathway">
    <text evidence="3">Sulfur metabolism; glutathione metabolism.</text>
</comment>